<evidence type="ECO:0000313" key="2">
    <source>
        <dbReference type="Proteomes" id="UP000234323"/>
    </source>
</evidence>
<dbReference type="VEuPathDB" id="FungiDB:FUN_012087"/>
<keyword evidence="2" id="KW-1185">Reference proteome</keyword>
<name>A0A2I1HL64_9GLOM</name>
<dbReference type="OrthoDB" id="2304467at2759"/>
<sequence length="136" mass="16613">MPQINFNKDVDNIIINYMTKLKGSNRKSCPFAMLSRKIPYSPNQIFQHWCDKLDPKLCKTSFNYNEKNYIINWVMKFLAENDKNISWKKLQSEMVNEFGILRSKRDMKNFWYAKKRRQDRQKENVLDLQLLEDRYF</sequence>
<reference evidence="1 2" key="1">
    <citation type="submission" date="2015-10" db="EMBL/GenBank/DDBJ databases">
        <title>Genome analyses suggest a sexual origin of heterokaryosis in a supposedly ancient asexual fungus.</title>
        <authorList>
            <person name="Ropars J."/>
            <person name="Sedzielewska K."/>
            <person name="Noel J."/>
            <person name="Charron P."/>
            <person name="Farinelli L."/>
            <person name="Marton T."/>
            <person name="Kruger M."/>
            <person name="Pelin A."/>
            <person name="Brachmann A."/>
            <person name="Corradi N."/>
        </authorList>
    </citation>
    <scope>NUCLEOTIDE SEQUENCE [LARGE SCALE GENOMIC DNA]</scope>
    <source>
        <strain evidence="1 2">A4</strain>
    </source>
</reference>
<comment type="caution">
    <text evidence="1">The sequence shown here is derived from an EMBL/GenBank/DDBJ whole genome shotgun (WGS) entry which is preliminary data.</text>
</comment>
<dbReference type="Proteomes" id="UP000234323">
    <property type="component" value="Unassembled WGS sequence"/>
</dbReference>
<proteinExistence type="predicted"/>
<accession>A0A2I1HL64</accession>
<evidence type="ECO:0000313" key="1">
    <source>
        <dbReference type="EMBL" id="PKY59622.1"/>
    </source>
</evidence>
<dbReference type="VEuPathDB" id="FungiDB:RhiirA1_464939"/>
<organism evidence="1 2">
    <name type="scientific">Rhizophagus irregularis</name>
    <dbReference type="NCBI Taxonomy" id="588596"/>
    <lineage>
        <taxon>Eukaryota</taxon>
        <taxon>Fungi</taxon>
        <taxon>Fungi incertae sedis</taxon>
        <taxon>Mucoromycota</taxon>
        <taxon>Glomeromycotina</taxon>
        <taxon>Glomeromycetes</taxon>
        <taxon>Glomerales</taxon>
        <taxon>Glomeraceae</taxon>
        <taxon>Rhizophagus</taxon>
    </lineage>
</organism>
<gene>
    <name evidence="1" type="ORF">RhiirA4_482525</name>
</gene>
<evidence type="ECO:0008006" key="3">
    <source>
        <dbReference type="Google" id="ProtNLM"/>
    </source>
</evidence>
<dbReference type="AlphaFoldDB" id="A0A2I1HL64"/>
<protein>
    <recommendedName>
        <fullName evidence="3">HTH myb-type domain-containing protein</fullName>
    </recommendedName>
</protein>
<dbReference type="EMBL" id="LLXI01003665">
    <property type="protein sequence ID" value="PKY59622.1"/>
    <property type="molecule type" value="Genomic_DNA"/>
</dbReference>
<dbReference type="VEuPathDB" id="FungiDB:RhiirFUN_016383"/>